<feature type="transmembrane region" description="Helical" evidence="1">
    <location>
        <begin position="103"/>
        <end position="126"/>
    </location>
</feature>
<comment type="caution">
    <text evidence="2">The sequence shown here is derived from an EMBL/GenBank/DDBJ whole genome shotgun (WGS) entry which is preliminary data.</text>
</comment>
<keyword evidence="3" id="KW-1185">Reference proteome</keyword>
<gene>
    <name evidence="2" type="ORF">PGLA_07130</name>
</gene>
<dbReference type="AlphaFoldDB" id="A0A168M9X0"/>
<reference evidence="2 3" key="1">
    <citation type="submission" date="2016-03" db="EMBL/GenBank/DDBJ databases">
        <title>Draft genome sequence of Paenibacillus glacialis DSM 22343.</title>
        <authorList>
            <person name="Shin S.-K."/>
            <person name="Yi H."/>
        </authorList>
    </citation>
    <scope>NUCLEOTIDE SEQUENCE [LARGE SCALE GENOMIC DNA]</scope>
    <source>
        <strain evidence="2 3">DSM 22343</strain>
    </source>
</reference>
<dbReference type="STRING" id="494026.PGLA_07130"/>
<organism evidence="2 3">
    <name type="scientific">Paenibacillus glacialis</name>
    <dbReference type="NCBI Taxonomy" id="494026"/>
    <lineage>
        <taxon>Bacteria</taxon>
        <taxon>Bacillati</taxon>
        <taxon>Bacillota</taxon>
        <taxon>Bacilli</taxon>
        <taxon>Bacillales</taxon>
        <taxon>Paenibacillaceae</taxon>
        <taxon>Paenibacillus</taxon>
    </lineage>
</organism>
<name>A0A168M9X0_9BACL</name>
<evidence type="ECO:0000313" key="2">
    <source>
        <dbReference type="EMBL" id="OAB44419.1"/>
    </source>
</evidence>
<dbReference type="Proteomes" id="UP000076967">
    <property type="component" value="Unassembled WGS sequence"/>
</dbReference>
<dbReference type="EMBL" id="LVJH01000007">
    <property type="protein sequence ID" value="OAB44419.1"/>
    <property type="molecule type" value="Genomic_DNA"/>
</dbReference>
<keyword evidence="1" id="KW-1133">Transmembrane helix</keyword>
<feature type="transmembrane region" description="Helical" evidence="1">
    <location>
        <begin position="71"/>
        <end position="91"/>
    </location>
</feature>
<dbReference type="OrthoDB" id="1644899at2"/>
<sequence>MKKLYYTSFFYAVLGLLAGVAYREITKANDFSGNTVFVALHTHILMLGFFFFIITLILAKLFHVHEAKSFGAWYILYNIGLLISIGAMATRGMLQIKGGDISFLPHIAGLGHAIVGASIIWLLILLGKRLK</sequence>
<keyword evidence="1" id="KW-0812">Transmembrane</keyword>
<proteinExistence type="predicted"/>
<protein>
    <recommendedName>
        <fullName evidence="4">DUF2871 domain-containing protein</fullName>
    </recommendedName>
</protein>
<feature type="transmembrane region" description="Helical" evidence="1">
    <location>
        <begin position="39"/>
        <end position="59"/>
    </location>
</feature>
<evidence type="ECO:0008006" key="4">
    <source>
        <dbReference type="Google" id="ProtNLM"/>
    </source>
</evidence>
<accession>A0A168M9X0</accession>
<evidence type="ECO:0000256" key="1">
    <source>
        <dbReference type="SAM" id="Phobius"/>
    </source>
</evidence>
<dbReference type="InterPro" id="IPR021299">
    <property type="entry name" value="DUF2871"/>
</dbReference>
<keyword evidence="1" id="KW-0472">Membrane</keyword>
<evidence type="ECO:0000313" key="3">
    <source>
        <dbReference type="Proteomes" id="UP000076967"/>
    </source>
</evidence>
<dbReference type="Pfam" id="PF11070">
    <property type="entry name" value="DUF2871"/>
    <property type="match status" value="1"/>
</dbReference>